<comment type="caution">
    <text evidence="1">The sequence shown here is derived from an EMBL/GenBank/DDBJ whole genome shotgun (WGS) entry which is preliminary data.</text>
</comment>
<proteinExistence type="predicted"/>
<reference evidence="1" key="1">
    <citation type="submission" date="2020-04" db="EMBL/GenBank/DDBJ databases">
        <authorList>
            <person name="Broberg M."/>
        </authorList>
    </citation>
    <scope>NUCLEOTIDE SEQUENCE</scope>
</reference>
<organism evidence="1 2">
    <name type="scientific">Clonostachys rosea f. rosea IK726</name>
    <dbReference type="NCBI Taxonomy" id="1349383"/>
    <lineage>
        <taxon>Eukaryota</taxon>
        <taxon>Fungi</taxon>
        <taxon>Dikarya</taxon>
        <taxon>Ascomycota</taxon>
        <taxon>Pezizomycotina</taxon>
        <taxon>Sordariomycetes</taxon>
        <taxon>Hypocreomycetidae</taxon>
        <taxon>Hypocreales</taxon>
        <taxon>Bionectriaceae</taxon>
        <taxon>Clonostachys</taxon>
    </lineage>
</organism>
<sequence length="458" mass="51895">MGKGFIFIDGTKSDRSTKRAARSHAMREKNIGKTHHRGLKPARGKNDLSTSQRNDGRRDIALSSHRFLDISDSILLCRPLPPLLSMEFAPWSLEVVKTYFTSVIMAVYPSKLCLSLDRIKSYWIRTIFLDQTSYHCSLALMSILNSFVFGREPVSWEATYHLGQAVALVNEKLDTLDALSNSNLAVVNFLVIRDIFKEDEAGAKIHLRGLQKMLELRGGLCTVEDRTLALKIAKRTDIDFALHYGTPVGFFRDRMPQAAKELGMPTYSLVGGSSVFSTLCSAEASPDLWKIFQDVNGLACWFNNDVTCDADPDDLQEIIVSVGYRLVRFCSLGSPPTEANLNSAYHIGLVAFLTTLFLKTGGRRFLKYHLVARRLRDIVNRGQHESDKRPLLWLLFMGGISVLEESDQPWLLQRIKENTQLLAIESWTHMQCILCCFPWIHHLHTEPSRHLWELAVLI</sequence>
<keyword evidence="2" id="KW-1185">Reference proteome</keyword>
<protein>
    <submittedName>
        <fullName evidence="1">Uncharacterized protein</fullName>
    </submittedName>
</protein>
<reference evidence="1" key="2">
    <citation type="submission" date="2021-10" db="EMBL/GenBank/DDBJ databases">
        <authorList>
            <person name="Piombo E."/>
        </authorList>
    </citation>
    <scope>NUCLEOTIDE SEQUENCE</scope>
</reference>
<gene>
    <name evidence="1" type="ORF">CRV2_00014363</name>
</gene>
<dbReference type="EMBL" id="CADEHS020000055">
    <property type="protein sequence ID" value="CAG9949060.1"/>
    <property type="molecule type" value="Genomic_DNA"/>
</dbReference>
<evidence type="ECO:0000313" key="1">
    <source>
        <dbReference type="EMBL" id="CAG9949060.1"/>
    </source>
</evidence>
<accession>A0ACA9U6X1</accession>
<dbReference type="Proteomes" id="UP000836387">
    <property type="component" value="Unassembled WGS sequence"/>
</dbReference>
<name>A0ACA9U6X1_BIOOC</name>
<evidence type="ECO:0000313" key="2">
    <source>
        <dbReference type="Proteomes" id="UP000836387"/>
    </source>
</evidence>